<reference evidence="2 3" key="1">
    <citation type="journal article" date="2016" name="Mol. Biol. Evol.">
        <title>Comparative Genomics of Early-Diverging Mushroom-Forming Fungi Provides Insights into the Origins of Lignocellulose Decay Capabilities.</title>
        <authorList>
            <person name="Nagy L.G."/>
            <person name="Riley R."/>
            <person name="Tritt A."/>
            <person name="Adam C."/>
            <person name="Daum C."/>
            <person name="Floudas D."/>
            <person name="Sun H."/>
            <person name="Yadav J.S."/>
            <person name="Pangilinan J."/>
            <person name="Larsson K.H."/>
            <person name="Matsuura K."/>
            <person name="Barry K."/>
            <person name="Labutti K."/>
            <person name="Kuo R."/>
            <person name="Ohm R.A."/>
            <person name="Bhattacharya S.S."/>
            <person name="Shirouzu T."/>
            <person name="Yoshinaga Y."/>
            <person name="Martin F.M."/>
            <person name="Grigoriev I.V."/>
            <person name="Hibbett D.S."/>
        </authorList>
    </citation>
    <scope>NUCLEOTIDE SEQUENCE [LARGE SCALE GENOMIC DNA]</scope>
    <source>
        <strain evidence="2 3">CBS 109695</strain>
    </source>
</reference>
<dbReference type="AlphaFoldDB" id="A0A166PBR3"/>
<name>A0A166PBR3_9AGAM</name>
<dbReference type="Proteomes" id="UP000076532">
    <property type="component" value="Unassembled WGS sequence"/>
</dbReference>
<organism evidence="2 3">
    <name type="scientific">Athelia psychrophila</name>
    <dbReference type="NCBI Taxonomy" id="1759441"/>
    <lineage>
        <taxon>Eukaryota</taxon>
        <taxon>Fungi</taxon>
        <taxon>Dikarya</taxon>
        <taxon>Basidiomycota</taxon>
        <taxon>Agaricomycotina</taxon>
        <taxon>Agaricomycetes</taxon>
        <taxon>Agaricomycetidae</taxon>
        <taxon>Atheliales</taxon>
        <taxon>Atheliaceae</taxon>
        <taxon>Athelia</taxon>
    </lineage>
</organism>
<gene>
    <name evidence="2" type="ORF">FIBSPDRAFT_887618</name>
</gene>
<dbReference type="EMBL" id="KV417517">
    <property type="protein sequence ID" value="KZP25928.1"/>
    <property type="molecule type" value="Genomic_DNA"/>
</dbReference>
<proteinExistence type="predicted"/>
<protein>
    <recommendedName>
        <fullName evidence="1">DUF6593 domain-containing protein</fullName>
    </recommendedName>
</protein>
<accession>A0A166PBR3</accession>
<sequence>MELYLRDNDPTRTVMLEASGEELYKTDTPRGGATSVVRFQRQASVGLVSVQIGKVESTTHGGSNLVLCENGMEIVLRPPLDSEWAFVGPDGRPYKWQLMIRYPVLMLNDNSLTPIARYRRAKLGIVSRSRRAFLEILPAGVNIVDLVVVTFVSYAKQYLLPEASSSFES</sequence>
<evidence type="ECO:0000313" key="2">
    <source>
        <dbReference type="EMBL" id="KZP25928.1"/>
    </source>
</evidence>
<dbReference type="OrthoDB" id="2605483at2759"/>
<feature type="domain" description="DUF6593" evidence="1">
    <location>
        <begin position="8"/>
        <end position="154"/>
    </location>
</feature>
<evidence type="ECO:0000259" key="1">
    <source>
        <dbReference type="Pfam" id="PF20236"/>
    </source>
</evidence>
<evidence type="ECO:0000313" key="3">
    <source>
        <dbReference type="Proteomes" id="UP000076532"/>
    </source>
</evidence>
<keyword evidence="3" id="KW-1185">Reference proteome</keyword>
<dbReference type="Pfam" id="PF20236">
    <property type="entry name" value="DUF6593"/>
    <property type="match status" value="1"/>
</dbReference>
<dbReference type="InterPro" id="IPR046528">
    <property type="entry name" value="DUF6593"/>
</dbReference>